<keyword evidence="2" id="KW-1185">Reference proteome</keyword>
<dbReference type="OrthoDB" id="252464at2"/>
<sequence length="473" mass="53524">MDKICMNFGKTENVRGILKGIAGFEREAFHAALKEGHIEGAEAGSVKPSLFGIEIDFYDFAKMVHTFAVGLEEVKKEYGTSPTEAELKDDWIADIHFEKTQAAYGERTLSGLVINPYPQKKKPLFLYTHATQLKKSLVPSSFFDIIVELKEDIENLIKELMEFEWNIFEYIKHLEKAWKKLQETQLADHLEVIFLIFFAMEKGYSVVMPDYPGMGMDSKAEHPYVVAENLTDTICRFAESVIVEQKKVENWNNELYVGGYSQGGYVAMVVTEGISKSTLLKDSLKKSWPAGGPYSLSEAMRKLMIADADYFCLFFLPLTIRAFYYCCGENKLFSPESAFGENGEAVFKYVDGSVIGSEADKGLLAFTDGKKIPSKLLTPELKELLSDPNGDNDVIRVLIENNGFATYPKELSKITTLFHHQKDPVVPYENAVIAQEHLNVKIEGLEHLLEPKNMNKHILGFVHYMLYIAAKKY</sequence>
<reference evidence="1 2" key="1">
    <citation type="submission" date="2016-10" db="EMBL/GenBank/DDBJ databases">
        <authorList>
            <person name="de Groot N.N."/>
        </authorList>
    </citation>
    <scope>NUCLEOTIDE SEQUENCE [LARGE SCALE GENOMIC DNA]</scope>
    <source>
        <strain evidence="1 2">743A</strain>
    </source>
</reference>
<dbReference type="Gene3D" id="3.40.50.1820">
    <property type="entry name" value="alpha/beta hydrolase"/>
    <property type="match status" value="1"/>
</dbReference>
<dbReference type="AlphaFoldDB" id="A0A1I6HJ34"/>
<organism evidence="1 2">
    <name type="scientific">Anaeromicropila populeti</name>
    <dbReference type="NCBI Taxonomy" id="37658"/>
    <lineage>
        <taxon>Bacteria</taxon>
        <taxon>Bacillati</taxon>
        <taxon>Bacillota</taxon>
        <taxon>Clostridia</taxon>
        <taxon>Lachnospirales</taxon>
        <taxon>Lachnospiraceae</taxon>
        <taxon>Anaeromicropila</taxon>
    </lineage>
</organism>
<evidence type="ECO:0000313" key="2">
    <source>
        <dbReference type="Proteomes" id="UP000199659"/>
    </source>
</evidence>
<evidence type="ECO:0000313" key="1">
    <source>
        <dbReference type="EMBL" id="SFR54502.1"/>
    </source>
</evidence>
<dbReference type="SUPFAM" id="SSF53474">
    <property type="entry name" value="alpha/beta-Hydrolases"/>
    <property type="match status" value="1"/>
</dbReference>
<gene>
    <name evidence="1" type="ORF">SAMN05661086_00033</name>
</gene>
<dbReference type="InterPro" id="IPR029058">
    <property type="entry name" value="AB_hydrolase_fold"/>
</dbReference>
<dbReference type="RefSeq" id="WP_092558675.1">
    <property type="nucleotide sequence ID" value="NZ_FOYZ01000001.1"/>
</dbReference>
<accession>A0A1I6HJ34</accession>
<dbReference type="EMBL" id="FOYZ01000001">
    <property type="protein sequence ID" value="SFR54502.1"/>
    <property type="molecule type" value="Genomic_DNA"/>
</dbReference>
<protein>
    <submittedName>
        <fullName evidence="1">Uncharacterized protein</fullName>
    </submittedName>
</protein>
<name>A0A1I6HJ34_9FIRM</name>
<proteinExistence type="predicted"/>
<dbReference type="STRING" id="37658.SAMN05661086_00033"/>
<dbReference type="Proteomes" id="UP000199659">
    <property type="component" value="Unassembled WGS sequence"/>
</dbReference>